<feature type="domain" description="Pseudouridine synthase I TruA alpha/beta" evidence="8">
    <location>
        <begin position="142"/>
        <end position="242"/>
    </location>
</feature>
<comment type="subunit">
    <text evidence="4">Homodimer.</text>
</comment>
<keyword evidence="3 4" id="KW-0413">Isomerase</keyword>
<name>A0A4V2PU36_9FLAO</name>
<dbReference type="PIRSF" id="PIRSF001430">
    <property type="entry name" value="tRNA_psdUrid_synth"/>
    <property type="match status" value="1"/>
</dbReference>
<dbReference type="HAMAP" id="MF_00171">
    <property type="entry name" value="TruA"/>
    <property type="match status" value="1"/>
</dbReference>
<dbReference type="EC" id="5.4.99.12" evidence="4"/>
<feature type="domain" description="Pseudouridine synthase I TruA alpha/beta" evidence="8">
    <location>
        <begin position="8"/>
        <end position="102"/>
    </location>
</feature>
<dbReference type="Proteomes" id="UP000295714">
    <property type="component" value="Unassembled WGS sequence"/>
</dbReference>
<dbReference type="GO" id="GO:0160147">
    <property type="term" value="F:tRNA pseudouridine(38-40) synthase activity"/>
    <property type="evidence" value="ECO:0007669"/>
    <property type="project" value="UniProtKB-EC"/>
</dbReference>
<evidence type="ECO:0000256" key="4">
    <source>
        <dbReference type="HAMAP-Rule" id="MF_00171"/>
    </source>
</evidence>
<dbReference type="GO" id="GO:0031119">
    <property type="term" value="P:tRNA pseudouridine synthesis"/>
    <property type="evidence" value="ECO:0007669"/>
    <property type="project" value="UniProtKB-UniRule"/>
</dbReference>
<comment type="caution">
    <text evidence="9">The sequence shown here is derived from an EMBL/GenBank/DDBJ whole genome shotgun (WGS) entry which is preliminary data.</text>
</comment>
<dbReference type="FunFam" id="3.30.70.580:FF:000001">
    <property type="entry name" value="tRNA pseudouridine synthase A"/>
    <property type="match status" value="1"/>
</dbReference>
<keyword evidence="10" id="KW-1185">Reference proteome</keyword>
<dbReference type="Gene3D" id="3.30.70.660">
    <property type="entry name" value="Pseudouridine synthase I, catalytic domain, C-terminal subdomain"/>
    <property type="match status" value="1"/>
</dbReference>
<dbReference type="GO" id="GO:0003723">
    <property type="term" value="F:RNA binding"/>
    <property type="evidence" value="ECO:0007669"/>
    <property type="project" value="InterPro"/>
</dbReference>
<evidence type="ECO:0000313" key="9">
    <source>
        <dbReference type="EMBL" id="TCK68661.1"/>
    </source>
</evidence>
<proteinExistence type="inferred from homology"/>
<evidence type="ECO:0000256" key="1">
    <source>
        <dbReference type="ARBA" id="ARBA00009375"/>
    </source>
</evidence>
<keyword evidence="2 4" id="KW-0819">tRNA processing</keyword>
<evidence type="ECO:0000259" key="8">
    <source>
        <dbReference type="Pfam" id="PF01416"/>
    </source>
</evidence>
<reference evidence="9 10" key="1">
    <citation type="journal article" date="2015" name="Stand. Genomic Sci.">
        <title>Genomic Encyclopedia of Bacterial and Archaeal Type Strains, Phase III: the genomes of soil and plant-associated and newly described type strains.</title>
        <authorList>
            <person name="Whitman W.B."/>
            <person name="Woyke T."/>
            <person name="Klenk H.P."/>
            <person name="Zhou Y."/>
            <person name="Lilburn T.G."/>
            <person name="Beck B.J."/>
            <person name="De Vos P."/>
            <person name="Vandamme P."/>
            <person name="Eisen J.A."/>
            <person name="Garrity G."/>
            <person name="Hugenholtz P."/>
            <person name="Kyrpides N.C."/>
        </authorList>
    </citation>
    <scope>NUCLEOTIDE SEQUENCE [LARGE SCALE GENOMIC DNA]</scope>
    <source>
        <strain evidence="9 10">CECT 8445</strain>
    </source>
</reference>
<dbReference type="InterPro" id="IPR020094">
    <property type="entry name" value="TruA/RsuA/RluB/E/F_N"/>
</dbReference>
<dbReference type="OrthoDB" id="9811823at2"/>
<evidence type="ECO:0000256" key="5">
    <source>
        <dbReference type="PIRSR" id="PIRSR001430-1"/>
    </source>
</evidence>
<dbReference type="InterPro" id="IPR020103">
    <property type="entry name" value="PsdUridine_synth_cat_dom_sf"/>
</dbReference>
<dbReference type="EMBL" id="SMGI01000001">
    <property type="protein sequence ID" value="TCK68661.1"/>
    <property type="molecule type" value="Genomic_DNA"/>
</dbReference>
<evidence type="ECO:0000256" key="6">
    <source>
        <dbReference type="PIRSR" id="PIRSR001430-2"/>
    </source>
</evidence>
<dbReference type="RefSeq" id="WP_132702610.1">
    <property type="nucleotide sequence ID" value="NZ_SMGI01000001.1"/>
</dbReference>
<sequence>MRYFIQLSYNGSAYHGWQIQPNAITVQETLEDAISKLLNLDISVTGAGRTDTGVHAAQMFAHFDYNRSIDTKTLMYKLNSFLPNDIAIHDIFRVKDDAHARFHAIRRSYNYKITLVKDVFQYNYAYYIHQDLDVDKMNEAAKILLQYQDFQCFSKSNTDVKTYNCKIEFAQWKLKNNTLVFTISADRFLRNMVRAIVGTLVNIGLGKMEVDDMHRIIASKDRGEAGFSVPAKGLYLTEVIYPKTINLI</sequence>
<comment type="catalytic activity">
    <reaction evidence="4 7">
        <text>uridine(38/39/40) in tRNA = pseudouridine(38/39/40) in tRNA</text>
        <dbReference type="Rhea" id="RHEA:22376"/>
        <dbReference type="Rhea" id="RHEA-COMP:10085"/>
        <dbReference type="Rhea" id="RHEA-COMP:10087"/>
        <dbReference type="ChEBI" id="CHEBI:65314"/>
        <dbReference type="ChEBI" id="CHEBI:65315"/>
        <dbReference type="EC" id="5.4.99.12"/>
    </reaction>
</comment>
<gene>
    <name evidence="4" type="primary">truA</name>
    <name evidence="9" type="ORF">DFQ05_0169</name>
</gene>
<comment type="similarity">
    <text evidence="1 4 7">Belongs to the tRNA pseudouridine synthase TruA family.</text>
</comment>
<protein>
    <recommendedName>
        <fullName evidence="4">tRNA pseudouridine synthase A</fullName>
        <ecNumber evidence="4">5.4.99.12</ecNumber>
    </recommendedName>
    <alternativeName>
        <fullName evidence="4">tRNA pseudouridine(38-40) synthase</fullName>
    </alternativeName>
    <alternativeName>
        <fullName evidence="4">tRNA pseudouridylate synthase I</fullName>
    </alternativeName>
    <alternativeName>
        <fullName evidence="4">tRNA-uridine isomerase I</fullName>
    </alternativeName>
</protein>
<dbReference type="Gene3D" id="3.30.70.580">
    <property type="entry name" value="Pseudouridine synthase I, catalytic domain, N-terminal subdomain"/>
    <property type="match status" value="1"/>
</dbReference>
<comment type="caution">
    <text evidence="4">Lacks conserved residue(s) required for the propagation of feature annotation.</text>
</comment>
<dbReference type="SUPFAM" id="SSF55120">
    <property type="entry name" value="Pseudouridine synthase"/>
    <property type="match status" value="1"/>
</dbReference>
<dbReference type="InterPro" id="IPR020095">
    <property type="entry name" value="PsdUridine_synth_TruA_C"/>
</dbReference>
<feature type="active site" description="Nucleophile" evidence="4 5">
    <location>
        <position position="51"/>
    </location>
</feature>
<dbReference type="AlphaFoldDB" id="A0A4V2PU36"/>
<dbReference type="CDD" id="cd02570">
    <property type="entry name" value="PseudoU_synth_EcTruA"/>
    <property type="match status" value="1"/>
</dbReference>
<dbReference type="InterPro" id="IPR001406">
    <property type="entry name" value="PsdUridine_synth_TruA"/>
</dbReference>
<evidence type="ECO:0000256" key="3">
    <source>
        <dbReference type="ARBA" id="ARBA00023235"/>
    </source>
</evidence>
<accession>A0A4V2PU36</accession>
<dbReference type="PANTHER" id="PTHR11142:SF0">
    <property type="entry name" value="TRNA PSEUDOURIDINE SYNTHASE-LIKE 1"/>
    <property type="match status" value="1"/>
</dbReference>
<evidence type="ECO:0000256" key="7">
    <source>
        <dbReference type="RuleBase" id="RU003792"/>
    </source>
</evidence>
<dbReference type="Pfam" id="PF01416">
    <property type="entry name" value="PseudoU_synth_1"/>
    <property type="match status" value="2"/>
</dbReference>
<feature type="binding site" evidence="4 6">
    <location>
        <position position="109"/>
    </location>
    <ligand>
        <name>substrate</name>
    </ligand>
</feature>
<dbReference type="PANTHER" id="PTHR11142">
    <property type="entry name" value="PSEUDOURIDYLATE SYNTHASE"/>
    <property type="match status" value="1"/>
</dbReference>
<dbReference type="InterPro" id="IPR020097">
    <property type="entry name" value="PsdUridine_synth_TruA_a/b_dom"/>
</dbReference>
<organism evidence="9 10">
    <name type="scientific">Winogradskyella wandonensis</name>
    <dbReference type="NCBI Taxonomy" id="1442586"/>
    <lineage>
        <taxon>Bacteria</taxon>
        <taxon>Pseudomonadati</taxon>
        <taxon>Bacteroidota</taxon>
        <taxon>Flavobacteriia</taxon>
        <taxon>Flavobacteriales</taxon>
        <taxon>Flavobacteriaceae</taxon>
        <taxon>Winogradskyella</taxon>
    </lineage>
</organism>
<evidence type="ECO:0000313" key="10">
    <source>
        <dbReference type="Proteomes" id="UP000295714"/>
    </source>
</evidence>
<comment type="function">
    <text evidence="4">Formation of pseudouridine at positions 38, 39 and 40 in the anticodon stem and loop of transfer RNAs.</text>
</comment>
<dbReference type="NCBIfam" id="TIGR00071">
    <property type="entry name" value="hisT_truA"/>
    <property type="match status" value="1"/>
</dbReference>
<evidence type="ECO:0000256" key="2">
    <source>
        <dbReference type="ARBA" id="ARBA00022694"/>
    </source>
</evidence>